<accession>A0A7C3AQZ6</accession>
<reference evidence="14" key="1">
    <citation type="journal article" date="2020" name="mSystems">
        <title>Genome- and Community-Level Interaction Insights into Carbon Utilization and Element Cycling Functions of Hydrothermarchaeota in Hydrothermal Sediment.</title>
        <authorList>
            <person name="Zhou Z."/>
            <person name="Liu Y."/>
            <person name="Xu W."/>
            <person name="Pan J."/>
            <person name="Luo Z.H."/>
            <person name="Li M."/>
        </authorList>
    </citation>
    <scope>NUCLEOTIDE SEQUENCE [LARGE SCALE GENOMIC DNA]</scope>
    <source>
        <strain evidence="14">SpSt-192</strain>
    </source>
</reference>
<dbReference type="GO" id="GO:0061605">
    <property type="term" value="F:molybdopterin-synthase adenylyltransferase activity"/>
    <property type="evidence" value="ECO:0007669"/>
    <property type="project" value="UniProtKB-EC"/>
</dbReference>
<dbReference type="EC" id="2.7.7.80" evidence="8"/>
<comment type="catalytic activity">
    <reaction evidence="5">
        <text>[molybdopterin-synthase sulfur-carrier protein]-C-terminal Gly-Gly + ATP + H(+) = [molybdopterin-synthase sulfur-carrier protein]-C-terminal Gly-Gly-AMP + diphosphate</text>
        <dbReference type="Rhea" id="RHEA:43616"/>
        <dbReference type="Rhea" id="RHEA-COMP:12159"/>
        <dbReference type="Rhea" id="RHEA-COMP:12202"/>
        <dbReference type="ChEBI" id="CHEBI:15378"/>
        <dbReference type="ChEBI" id="CHEBI:30616"/>
        <dbReference type="ChEBI" id="CHEBI:33019"/>
        <dbReference type="ChEBI" id="CHEBI:90618"/>
        <dbReference type="ChEBI" id="CHEBI:90778"/>
        <dbReference type="EC" id="2.7.7.80"/>
    </reaction>
</comment>
<dbReference type="GO" id="GO:0004792">
    <property type="term" value="F:thiosulfate-cyanide sulfurtransferase activity"/>
    <property type="evidence" value="ECO:0007669"/>
    <property type="project" value="TreeGrafter"/>
</dbReference>
<comment type="function">
    <text evidence="6">Catalyzes the adenylation by ATP of the carboxyl group of the C-terminal glycine of sulfur carrier protein MoaD.</text>
</comment>
<dbReference type="Gene3D" id="3.40.50.720">
    <property type="entry name" value="NAD(P)-binding Rossmann-like Domain"/>
    <property type="match status" value="1"/>
</dbReference>
<dbReference type="Pfam" id="PF00899">
    <property type="entry name" value="ThiF"/>
    <property type="match status" value="1"/>
</dbReference>
<dbReference type="InterPro" id="IPR035985">
    <property type="entry name" value="Ubiquitin-activating_enz"/>
</dbReference>
<evidence type="ECO:0000256" key="12">
    <source>
        <dbReference type="ARBA" id="ARBA00078531"/>
    </source>
</evidence>
<dbReference type="FunFam" id="3.40.50.720:FF:000033">
    <property type="entry name" value="Adenylyltransferase and sulfurtransferase MOCS3"/>
    <property type="match status" value="1"/>
</dbReference>
<evidence type="ECO:0000256" key="1">
    <source>
        <dbReference type="ARBA" id="ARBA00009919"/>
    </source>
</evidence>
<dbReference type="InterPro" id="IPR036873">
    <property type="entry name" value="Rhodanese-like_dom_sf"/>
</dbReference>
<dbReference type="Gene3D" id="3.40.250.10">
    <property type="entry name" value="Rhodanese-like domain"/>
    <property type="match status" value="1"/>
</dbReference>
<dbReference type="GO" id="GO:0008641">
    <property type="term" value="F:ubiquitin-like modifier activating enzyme activity"/>
    <property type="evidence" value="ECO:0007669"/>
    <property type="project" value="InterPro"/>
</dbReference>
<dbReference type="GO" id="GO:0005829">
    <property type="term" value="C:cytosol"/>
    <property type="evidence" value="ECO:0007669"/>
    <property type="project" value="TreeGrafter"/>
</dbReference>
<evidence type="ECO:0000259" key="13">
    <source>
        <dbReference type="PROSITE" id="PS50206"/>
    </source>
</evidence>
<evidence type="ECO:0000256" key="3">
    <source>
        <dbReference type="ARBA" id="ARBA00022741"/>
    </source>
</evidence>
<dbReference type="SUPFAM" id="SSF69572">
    <property type="entry name" value="Activating enzymes of the ubiquitin-like proteins"/>
    <property type="match status" value="1"/>
</dbReference>
<dbReference type="InterPro" id="IPR001763">
    <property type="entry name" value="Rhodanese-like_dom"/>
</dbReference>
<evidence type="ECO:0000256" key="8">
    <source>
        <dbReference type="ARBA" id="ARBA00066884"/>
    </source>
</evidence>
<dbReference type="NCBIfam" id="NF006444">
    <property type="entry name" value="PRK08762.1"/>
    <property type="match status" value="1"/>
</dbReference>
<dbReference type="Pfam" id="PF00581">
    <property type="entry name" value="Rhodanese"/>
    <property type="match status" value="1"/>
</dbReference>
<keyword evidence="2 14" id="KW-0808">Transferase</keyword>
<dbReference type="SUPFAM" id="SSF52821">
    <property type="entry name" value="Rhodanese/Cell cycle control phosphatase"/>
    <property type="match status" value="1"/>
</dbReference>
<comment type="similarity">
    <text evidence="1">Belongs to the HesA/MoeB/ThiF family.</text>
</comment>
<evidence type="ECO:0000256" key="4">
    <source>
        <dbReference type="ARBA" id="ARBA00022840"/>
    </source>
</evidence>
<dbReference type="EMBL" id="DSID01000478">
    <property type="protein sequence ID" value="HEX70855.1"/>
    <property type="molecule type" value="Genomic_DNA"/>
</dbReference>
<dbReference type="GO" id="GO:0005524">
    <property type="term" value="F:ATP binding"/>
    <property type="evidence" value="ECO:0007669"/>
    <property type="project" value="UniProtKB-KW"/>
</dbReference>
<name>A0A7C3AQZ6_9BACT</name>
<evidence type="ECO:0000256" key="9">
    <source>
        <dbReference type="ARBA" id="ARBA00073635"/>
    </source>
</evidence>
<dbReference type="NCBIfam" id="NF004281">
    <property type="entry name" value="PRK05690.1"/>
    <property type="match status" value="1"/>
</dbReference>
<evidence type="ECO:0000256" key="10">
    <source>
        <dbReference type="ARBA" id="ARBA00075110"/>
    </source>
</evidence>
<keyword evidence="4" id="KW-0067">ATP-binding</keyword>
<evidence type="ECO:0000256" key="6">
    <source>
        <dbReference type="ARBA" id="ARBA00055169"/>
    </source>
</evidence>
<dbReference type="PANTHER" id="PTHR10953:SF102">
    <property type="entry name" value="ADENYLYLTRANSFERASE AND SULFURTRANSFERASE MOCS3"/>
    <property type="match status" value="1"/>
</dbReference>
<dbReference type="AlphaFoldDB" id="A0A7C3AQZ6"/>
<protein>
    <recommendedName>
        <fullName evidence="9">Molybdopterin-synthase adenylyltransferase</fullName>
        <ecNumber evidence="8">2.7.7.80</ecNumber>
    </recommendedName>
    <alternativeName>
        <fullName evidence="12">MoaD protein adenylase</fullName>
    </alternativeName>
    <alternativeName>
        <fullName evidence="10">Molybdopterin-converting factor subunit 1 adenylase</fullName>
    </alternativeName>
    <alternativeName>
        <fullName evidence="11">Sulfur carrier protein MoaD adenylyltransferase</fullName>
    </alternativeName>
</protein>
<evidence type="ECO:0000256" key="5">
    <source>
        <dbReference type="ARBA" id="ARBA00052218"/>
    </source>
</evidence>
<dbReference type="InterPro" id="IPR045886">
    <property type="entry name" value="ThiF/MoeB/HesA"/>
</dbReference>
<keyword evidence="3" id="KW-0547">Nucleotide-binding</keyword>
<evidence type="ECO:0000256" key="2">
    <source>
        <dbReference type="ARBA" id="ARBA00022679"/>
    </source>
</evidence>
<dbReference type="GO" id="GO:0008146">
    <property type="term" value="F:sulfotransferase activity"/>
    <property type="evidence" value="ECO:0007669"/>
    <property type="project" value="TreeGrafter"/>
</dbReference>
<sequence length="397" mass="43602">MVKLYDRLFQDIKRSIREVDVNALYQELRSGRRPVIVDVREREEWEQGYVPGALFIPRGYLEMQIEDKVPDKNTPVYVYCAGGVRSAFAAKTLEEMGYRNVYSVAGGFSAWKHAGYPFVTPRQWTREQLQRYSRHFLIPEVGEEGQAKLLDSRVLLIGAGGLGSPAGLYLAAAGVGTIGIVDADVVDLSNLQRQVLHTTDRVGRPKTESAREALTALNPDVTVITHDVWLTSQTIMDVLADYDVIVNGADNFPTRYLVNDAAVLLGKPVVDGSIFRFDGQVTVYKPGEGPCYRCLYPEPPPAELAPSCDQAGVLGVLPGVIGMLQAVEAIKLLLGIGEPLVGRVLLYDALTATFRELRVQRDPECAACSPSSTLTPENIGEIDYQQSCLLPTRSVAD</sequence>
<proteinExistence type="inferred from homology"/>
<keyword evidence="14" id="KW-0548">Nucleotidyltransferase</keyword>
<dbReference type="CDD" id="cd00158">
    <property type="entry name" value="RHOD"/>
    <property type="match status" value="1"/>
</dbReference>
<dbReference type="CDD" id="cd00757">
    <property type="entry name" value="ThiF_MoeB_HesA_family"/>
    <property type="match status" value="1"/>
</dbReference>
<comment type="subunit">
    <text evidence="7">Homodimer. Forms a stable heterotetrameric complex of 2 MoeB and 2 MoaD during adenylation of MoaD.</text>
</comment>
<dbReference type="InterPro" id="IPR000594">
    <property type="entry name" value="ThiF_NAD_FAD-bd"/>
</dbReference>
<evidence type="ECO:0000313" key="14">
    <source>
        <dbReference type="EMBL" id="HEX70855.1"/>
    </source>
</evidence>
<feature type="domain" description="Rhodanese" evidence="13">
    <location>
        <begin position="30"/>
        <end position="120"/>
    </location>
</feature>
<gene>
    <name evidence="14" type="primary">moeB</name>
    <name evidence="14" type="ORF">ENP13_06385</name>
</gene>
<evidence type="ECO:0000256" key="11">
    <source>
        <dbReference type="ARBA" id="ARBA00075328"/>
    </source>
</evidence>
<dbReference type="PANTHER" id="PTHR10953">
    <property type="entry name" value="UBIQUITIN-ACTIVATING ENZYME E1"/>
    <property type="match status" value="1"/>
</dbReference>
<evidence type="ECO:0000256" key="7">
    <source>
        <dbReference type="ARBA" id="ARBA00063809"/>
    </source>
</evidence>
<comment type="caution">
    <text evidence="14">The sequence shown here is derived from an EMBL/GenBank/DDBJ whole genome shotgun (WGS) entry which is preliminary data.</text>
</comment>
<dbReference type="PROSITE" id="PS50206">
    <property type="entry name" value="RHODANESE_3"/>
    <property type="match status" value="1"/>
</dbReference>
<organism evidence="14">
    <name type="scientific">Thermorudis sp</name>
    <dbReference type="NCBI Taxonomy" id="1969470"/>
    <lineage>
        <taxon>Bacteria</taxon>
        <taxon>Pseudomonadati</taxon>
        <taxon>Thermomicrobiota</taxon>
        <taxon>Thermomicrobia</taxon>
        <taxon>Thermomicrobia incertae sedis</taxon>
        <taxon>Thermorudis</taxon>
    </lineage>
</organism>
<dbReference type="SMART" id="SM00450">
    <property type="entry name" value="RHOD"/>
    <property type="match status" value="1"/>
</dbReference>